<feature type="domain" description="ABC transmembrane type-1" evidence="8">
    <location>
        <begin position="68"/>
        <end position="251"/>
    </location>
</feature>
<keyword evidence="4 7" id="KW-0812">Transmembrane</keyword>
<evidence type="ECO:0000259" key="8">
    <source>
        <dbReference type="PROSITE" id="PS50928"/>
    </source>
</evidence>
<accession>A0A150JT56</accession>
<comment type="subcellular location">
    <subcellularLocation>
        <location evidence="1 7">Cell membrane</location>
        <topology evidence="1 7">Multi-pass membrane protein</topology>
    </subcellularLocation>
</comment>
<dbReference type="Pfam" id="PF00528">
    <property type="entry name" value="BPD_transp_1"/>
    <property type="match status" value="1"/>
</dbReference>
<dbReference type="Proteomes" id="UP000070376">
    <property type="component" value="Unassembled WGS sequence"/>
</dbReference>
<dbReference type="SUPFAM" id="SSF161098">
    <property type="entry name" value="MetI-like"/>
    <property type="match status" value="1"/>
</dbReference>
<dbReference type="RefSeq" id="WP_013858423.1">
    <property type="nucleotide sequence ID" value="NZ_CABJCT010000043.1"/>
</dbReference>
<feature type="transmembrane region" description="Helical" evidence="7">
    <location>
        <begin position="233"/>
        <end position="251"/>
    </location>
</feature>
<dbReference type="GO" id="GO:0005886">
    <property type="term" value="C:plasma membrane"/>
    <property type="evidence" value="ECO:0007669"/>
    <property type="project" value="UniProtKB-SubCell"/>
</dbReference>
<keyword evidence="5 7" id="KW-1133">Transmembrane helix</keyword>
<evidence type="ECO:0000256" key="4">
    <source>
        <dbReference type="ARBA" id="ARBA00022692"/>
    </source>
</evidence>
<keyword evidence="6 7" id="KW-0472">Membrane</keyword>
<dbReference type="Gene3D" id="1.10.3720.10">
    <property type="entry name" value="MetI-like"/>
    <property type="match status" value="1"/>
</dbReference>
<feature type="transmembrane region" description="Helical" evidence="7">
    <location>
        <begin position="178"/>
        <end position="197"/>
    </location>
</feature>
<comment type="similarity">
    <text evidence="7">Belongs to the binding-protein-dependent transport system permease family.</text>
</comment>
<dbReference type="EMBL" id="JASUZX010000001">
    <property type="protein sequence ID" value="MDL5039868.1"/>
    <property type="molecule type" value="Genomic_DNA"/>
</dbReference>
<reference evidence="11" key="1">
    <citation type="submission" date="2016-01" db="EMBL/GenBank/DDBJ databases">
        <authorList>
            <person name="Mitreva M."/>
            <person name="Pepin K.H."/>
            <person name="Mihindukulasuriya K.A."/>
            <person name="Fulton R."/>
            <person name="Fronick C."/>
            <person name="O'Laughlin M."/>
            <person name="Miner T."/>
            <person name="Herter B."/>
            <person name="Rosa B.A."/>
            <person name="Cordes M."/>
            <person name="Tomlinson C."/>
            <person name="Wollam A."/>
            <person name="Palsikar V.B."/>
            <person name="Mardis E.R."/>
            <person name="Wilson R.K."/>
        </authorList>
    </citation>
    <scope>NUCLEOTIDE SEQUENCE [LARGE SCALE GENOMIC DNA]</scope>
    <source>
        <strain evidence="11">GED7749B</strain>
    </source>
</reference>
<evidence type="ECO:0000256" key="7">
    <source>
        <dbReference type="RuleBase" id="RU363032"/>
    </source>
</evidence>
<evidence type="ECO:0000256" key="2">
    <source>
        <dbReference type="ARBA" id="ARBA00022448"/>
    </source>
</evidence>
<dbReference type="Proteomes" id="UP001223084">
    <property type="component" value="Unassembled WGS sequence"/>
</dbReference>
<dbReference type="NCBIfam" id="TIGR01097">
    <property type="entry name" value="PhnE"/>
    <property type="match status" value="1"/>
</dbReference>
<sequence length="259" mass="28476">MDVIRRKRVARIKTSLTILFLILIIWGSAHTTQVSLAALWAGRRNMGSLLNEMFPPDWHYFSSVTKPMLATIRMAILGTTFGGIAAIPVALLASSNVVKIPVIYQIARVMMNLIRTLPELLLAALFVPVFGIGEIPGIFALAVFSFGVIAKLFYESIEAIDSGPLESMTAVGANKIQWIFFGVVPQVTASYMSYFLYSFEINVRAAAVLGYVGAGGIGLYLNNALGFFQYNQVLTIILYTFVVVLIIDGLSNRIREKLI</sequence>
<evidence type="ECO:0000313" key="10">
    <source>
        <dbReference type="EMBL" id="MDL5039868.1"/>
    </source>
</evidence>
<dbReference type="CDD" id="cd06261">
    <property type="entry name" value="TM_PBP2"/>
    <property type="match status" value="1"/>
</dbReference>
<organism evidence="9 11">
    <name type="scientific">Heyndrickxia coagulans</name>
    <name type="common">Weizmannia coagulans</name>
    <dbReference type="NCBI Taxonomy" id="1398"/>
    <lineage>
        <taxon>Bacteria</taxon>
        <taxon>Bacillati</taxon>
        <taxon>Bacillota</taxon>
        <taxon>Bacilli</taxon>
        <taxon>Bacillales</taxon>
        <taxon>Bacillaceae</taxon>
        <taxon>Heyndrickxia</taxon>
    </lineage>
</organism>
<evidence type="ECO:0000313" key="11">
    <source>
        <dbReference type="Proteomes" id="UP000070376"/>
    </source>
</evidence>
<feature type="transmembrane region" description="Helical" evidence="7">
    <location>
        <begin position="70"/>
        <end position="93"/>
    </location>
</feature>
<reference evidence="10" key="3">
    <citation type="submission" date="2023-06" db="EMBL/GenBank/DDBJ databases">
        <title>Probiogenomic evaluation and L lactic producing Weizmannia coaggulans BKMTCR2-2 from tree bark.</title>
        <authorList>
            <person name="Mahittikon J."/>
            <person name="Tanasupawat S."/>
        </authorList>
    </citation>
    <scope>NUCLEOTIDE SEQUENCE</scope>
    <source>
        <strain evidence="10">BKMTCR2-2</strain>
    </source>
</reference>
<dbReference type="PROSITE" id="PS50928">
    <property type="entry name" value="ABC_TM1"/>
    <property type="match status" value="1"/>
</dbReference>
<gene>
    <name evidence="10" type="primary">phnE</name>
    <name evidence="9" type="ORF">HMPREF3213_00644</name>
    <name evidence="10" type="ORF">QN341_02035</name>
</gene>
<evidence type="ECO:0000256" key="5">
    <source>
        <dbReference type="ARBA" id="ARBA00022989"/>
    </source>
</evidence>
<feature type="transmembrane region" description="Helical" evidence="7">
    <location>
        <begin position="203"/>
        <end position="221"/>
    </location>
</feature>
<dbReference type="InterPro" id="IPR035906">
    <property type="entry name" value="MetI-like_sf"/>
</dbReference>
<comment type="caution">
    <text evidence="9">The sequence shown here is derived from an EMBL/GenBank/DDBJ whole genome shotgun (WGS) entry which is preliminary data.</text>
</comment>
<dbReference type="PANTHER" id="PTHR30043">
    <property type="entry name" value="PHOSPHONATES TRANSPORT SYSTEM PERMEASE PROTEIN"/>
    <property type="match status" value="1"/>
</dbReference>
<dbReference type="PATRIC" id="fig|1398.22.peg.642"/>
<reference evidence="9" key="2">
    <citation type="submission" date="2016-01" db="EMBL/GenBank/DDBJ databases">
        <authorList>
            <person name="Oliw E.H."/>
        </authorList>
    </citation>
    <scope>NUCLEOTIDE SEQUENCE [LARGE SCALE GENOMIC DNA]</scope>
    <source>
        <strain evidence="9">GED7749B</strain>
    </source>
</reference>
<proteinExistence type="inferred from homology"/>
<dbReference type="GeneID" id="29814845"/>
<evidence type="ECO:0000256" key="6">
    <source>
        <dbReference type="ARBA" id="ARBA00023136"/>
    </source>
</evidence>
<dbReference type="InterPro" id="IPR005769">
    <property type="entry name" value="PhnE/PtxC"/>
</dbReference>
<evidence type="ECO:0000256" key="1">
    <source>
        <dbReference type="ARBA" id="ARBA00004651"/>
    </source>
</evidence>
<protein>
    <submittedName>
        <fullName evidence="9">Phosphonate ABC transporter, permease protein PhnE</fullName>
    </submittedName>
</protein>
<feature type="transmembrane region" description="Helical" evidence="7">
    <location>
        <begin position="113"/>
        <end position="132"/>
    </location>
</feature>
<dbReference type="PANTHER" id="PTHR30043:SF1">
    <property type="entry name" value="ABC TRANSPORT SYSTEM PERMEASE PROTEIN P69"/>
    <property type="match status" value="1"/>
</dbReference>
<keyword evidence="2 7" id="KW-0813">Transport</keyword>
<dbReference type="InterPro" id="IPR000515">
    <property type="entry name" value="MetI-like"/>
</dbReference>
<dbReference type="AlphaFoldDB" id="A0A150JT56"/>
<dbReference type="OMA" id="AWARQRW"/>
<evidence type="ECO:0000313" key="9">
    <source>
        <dbReference type="EMBL" id="KWZ84986.1"/>
    </source>
</evidence>
<name>A0A150JT56_HEYCO</name>
<dbReference type="EMBL" id="LRPN01000023">
    <property type="protein sequence ID" value="KWZ84986.1"/>
    <property type="molecule type" value="Genomic_DNA"/>
</dbReference>
<keyword evidence="3" id="KW-1003">Cell membrane</keyword>
<evidence type="ECO:0000256" key="3">
    <source>
        <dbReference type="ARBA" id="ARBA00022475"/>
    </source>
</evidence>
<dbReference type="GO" id="GO:0015416">
    <property type="term" value="F:ABC-type phosphonate transporter activity"/>
    <property type="evidence" value="ECO:0007669"/>
    <property type="project" value="InterPro"/>
</dbReference>